<comment type="caution">
    <text evidence="2">The sequence shown here is derived from an EMBL/GenBank/DDBJ whole genome shotgun (WGS) entry which is preliminary data.</text>
</comment>
<dbReference type="RefSeq" id="WP_141847927.1">
    <property type="nucleotide sequence ID" value="NZ_BAAAPR010000004.1"/>
</dbReference>
<organism evidence="2 3">
    <name type="scientific">Lapillicoccus jejuensis</name>
    <dbReference type="NCBI Taxonomy" id="402171"/>
    <lineage>
        <taxon>Bacteria</taxon>
        <taxon>Bacillati</taxon>
        <taxon>Actinomycetota</taxon>
        <taxon>Actinomycetes</taxon>
        <taxon>Micrococcales</taxon>
        <taxon>Intrasporangiaceae</taxon>
        <taxon>Lapillicoccus</taxon>
    </lineage>
</organism>
<feature type="signal peptide" evidence="1">
    <location>
        <begin position="1"/>
        <end position="27"/>
    </location>
</feature>
<dbReference type="EMBL" id="VFMN01000001">
    <property type="protein sequence ID" value="TQJ08410.1"/>
    <property type="molecule type" value="Genomic_DNA"/>
</dbReference>
<accession>A0A542DZ86</accession>
<feature type="chain" id="PRO_5039147338" description="Lipoprotein LpqB-like beta-propeller protein" evidence="1">
    <location>
        <begin position="28"/>
        <end position="418"/>
    </location>
</feature>
<gene>
    <name evidence="2" type="ORF">FB458_1498</name>
</gene>
<protein>
    <recommendedName>
        <fullName evidence="4">Lipoprotein LpqB-like beta-propeller protein</fullName>
    </recommendedName>
</protein>
<dbReference type="PROSITE" id="PS51257">
    <property type="entry name" value="PROKAR_LIPOPROTEIN"/>
    <property type="match status" value="1"/>
</dbReference>
<evidence type="ECO:0000256" key="1">
    <source>
        <dbReference type="SAM" id="SignalP"/>
    </source>
</evidence>
<evidence type="ECO:0000313" key="2">
    <source>
        <dbReference type="EMBL" id="TQJ08410.1"/>
    </source>
</evidence>
<reference evidence="2 3" key="1">
    <citation type="submission" date="2019-06" db="EMBL/GenBank/DDBJ databases">
        <title>Sequencing the genomes of 1000 actinobacteria strains.</title>
        <authorList>
            <person name="Klenk H.-P."/>
        </authorList>
    </citation>
    <scope>NUCLEOTIDE SEQUENCE [LARGE SCALE GENOMIC DNA]</scope>
    <source>
        <strain evidence="2 3">DSM 18607</strain>
    </source>
</reference>
<keyword evidence="1" id="KW-0732">Signal</keyword>
<dbReference type="Proteomes" id="UP000317893">
    <property type="component" value="Unassembled WGS sequence"/>
</dbReference>
<evidence type="ECO:0000313" key="3">
    <source>
        <dbReference type="Proteomes" id="UP000317893"/>
    </source>
</evidence>
<keyword evidence="3" id="KW-1185">Reference proteome</keyword>
<name>A0A542DZ86_9MICO</name>
<sequence>MRAVPPTGRRRPALLAAALLVALTAVAGCSSATPGPSVVVGTCRGFASGGTAIGDRALLERALATWRRIGGSMGLSEPVAAPVGPVCAVEAHWSDDGRGMVTLADATSTATYADAGAGGTLTATSDLPEPPADEVLPVLPVGDGMWRLAAAVTEAELWVGAPGVPPTRVVLQGDQVDLDPAVGTFAEQHPQTLPHVLVLLHAGGRLYAATGGPPYSANHDEAFAVSLGRDDPTTTTSWQSVLRDTAGVPLVAQAVGFAPRGRQVPGVVDRELAIVSLGNAPVSGTFLVLSQRVRDRGALGAPVVTLVQQSRTGADAQPVGVVLSRTGAWVGSAWLDPVQNGDPDPRELVVMGEPGSLSGSELAITVRAQDGSTAIVYGPAALLTIRDDEVQHSVADRPTITVSAQVQELPVPPLGPLP</sequence>
<dbReference type="AlphaFoldDB" id="A0A542DZ86"/>
<proteinExistence type="predicted"/>
<evidence type="ECO:0008006" key="4">
    <source>
        <dbReference type="Google" id="ProtNLM"/>
    </source>
</evidence>